<evidence type="ECO:0000313" key="2">
    <source>
        <dbReference type="Proteomes" id="UP001066276"/>
    </source>
</evidence>
<reference evidence="1" key="1">
    <citation type="journal article" date="2022" name="bioRxiv">
        <title>Sequencing and chromosome-scale assembly of the giantPleurodeles waltlgenome.</title>
        <authorList>
            <person name="Brown T."/>
            <person name="Elewa A."/>
            <person name="Iarovenko S."/>
            <person name="Subramanian E."/>
            <person name="Araus A.J."/>
            <person name="Petzold A."/>
            <person name="Susuki M."/>
            <person name="Suzuki K.-i.T."/>
            <person name="Hayashi T."/>
            <person name="Toyoda A."/>
            <person name="Oliveira C."/>
            <person name="Osipova E."/>
            <person name="Leigh N.D."/>
            <person name="Simon A."/>
            <person name="Yun M.H."/>
        </authorList>
    </citation>
    <scope>NUCLEOTIDE SEQUENCE</scope>
    <source>
        <strain evidence="1">20211129_DDA</strain>
        <tissue evidence="1">Liver</tissue>
    </source>
</reference>
<accession>A0AAV7TZD9</accession>
<comment type="caution">
    <text evidence="1">The sequence shown here is derived from an EMBL/GenBank/DDBJ whole genome shotgun (WGS) entry which is preliminary data.</text>
</comment>
<proteinExistence type="predicted"/>
<dbReference type="AlphaFoldDB" id="A0AAV7TZD9"/>
<keyword evidence="2" id="KW-1185">Reference proteome</keyword>
<organism evidence="1 2">
    <name type="scientific">Pleurodeles waltl</name>
    <name type="common">Iberian ribbed newt</name>
    <dbReference type="NCBI Taxonomy" id="8319"/>
    <lineage>
        <taxon>Eukaryota</taxon>
        <taxon>Metazoa</taxon>
        <taxon>Chordata</taxon>
        <taxon>Craniata</taxon>
        <taxon>Vertebrata</taxon>
        <taxon>Euteleostomi</taxon>
        <taxon>Amphibia</taxon>
        <taxon>Batrachia</taxon>
        <taxon>Caudata</taxon>
        <taxon>Salamandroidea</taxon>
        <taxon>Salamandridae</taxon>
        <taxon>Pleurodelinae</taxon>
        <taxon>Pleurodeles</taxon>
    </lineage>
</organism>
<name>A0AAV7TZD9_PLEWA</name>
<gene>
    <name evidence="1" type="ORF">NDU88_007072</name>
</gene>
<evidence type="ECO:0000313" key="1">
    <source>
        <dbReference type="EMBL" id="KAJ1181873.1"/>
    </source>
</evidence>
<dbReference type="Proteomes" id="UP001066276">
    <property type="component" value="Chromosome 3_2"/>
</dbReference>
<protein>
    <submittedName>
        <fullName evidence="1">Uncharacterized protein</fullName>
    </submittedName>
</protein>
<sequence>MLWVRCAPSSPEVIDFMSWWLLKRGLTVWCTGHVFSIGGALALPRCHSSCTTPSALTLDLRSSIRCINDILFALEATELRFISKILNNKGMPQIKQMCTKPEMPTFILRAWAPLSRPKTHRK</sequence>
<dbReference type="EMBL" id="JANPWB010000006">
    <property type="protein sequence ID" value="KAJ1181873.1"/>
    <property type="molecule type" value="Genomic_DNA"/>
</dbReference>